<reference evidence="2 3" key="1">
    <citation type="submission" date="2017-03" db="EMBL/GenBank/DDBJ databases">
        <title>Draft genome sequence of Streptomyces scabrisporus NF3, endophyte isolated from Amphipterygium adstringens.</title>
        <authorList>
            <person name="Vazquez M."/>
            <person name="Ceapa C.D."/>
            <person name="Rodriguez Luna D."/>
            <person name="Sanchez Esquivel S."/>
        </authorList>
    </citation>
    <scope>NUCLEOTIDE SEQUENCE [LARGE SCALE GENOMIC DNA]</scope>
    <source>
        <strain evidence="2 3">NF3</strain>
    </source>
</reference>
<dbReference type="Gene3D" id="1.10.260.40">
    <property type="entry name" value="lambda repressor-like DNA-binding domains"/>
    <property type="match status" value="1"/>
</dbReference>
<evidence type="ECO:0000313" key="2">
    <source>
        <dbReference type="EMBL" id="OPC82506.1"/>
    </source>
</evidence>
<dbReference type="Pfam" id="PF13560">
    <property type="entry name" value="HTH_31"/>
    <property type="match status" value="1"/>
</dbReference>
<name>A0A1T3P066_9ACTN</name>
<comment type="caution">
    <text evidence="2">The sequence shown here is derived from an EMBL/GenBank/DDBJ whole genome shotgun (WGS) entry which is preliminary data.</text>
</comment>
<dbReference type="InterPro" id="IPR043917">
    <property type="entry name" value="DUF5753"/>
</dbReference>
<evidence type="ECO:0000313" key="3">
    <source>
        <dbReference type="Proteomes" id="UP000190037"/>
    </source>
</evidence>
<sequence>MLFSGWHLCTTRSAPSLDARSLPTTFGGRPMGTRDPMFQGRRLRALLRQTREACGYIQRDVALEMDWSLSKLIRIETGQVNISTTDLKALLQHYGVVEPARVAEFIDMARASKQRSWWYAYRNILTAEAKVFLGYESSATVIRNFEPILVPGLLQTEEYSREVLRVMTPAGPALDENVALRMDRQERLMRPDGPTLHFIVDESVMHRAVGSPAVMRNQIRRIRKYAEWPNITIRVVPFESGLYHRARIAYQLMEFPDLEDEAVLFIETPSGNIVIREGNPEDPPTVSPLSYLETFWGLEQLASREQAPAMLDAALERFAPGSTPPPTGIDPPE</sequence>
<evidence type="ECO:0000259" key="1">
    <source>
        <dbReference type="PROSITE" id="PS50943"/>
    </source>
</evidence>
<gene>
    <name evidence="2" type="ORF">B4N89_17565</name>
</gene>
<dbReference type="GO" id="GO:0003677">
    <property type="term" value="F:DNA binding"/>
    <property type="evidence" value="ECO:0007669"/>
    <property type="project" value="InterPro"/>
</dbReference>
<dbReference type="EMBL" id="MWQN01000001">
    <property type="protein sequence ID" value="OPC82506.1"/>
    <property type="molecule type" value="Genomic_DNA"/>
</dbReference>
<feature type="domain" description="HTH cro/C1-type" evidence="1">
    <location>
        <begin position="47"/>
        <end position="102"/>
    </location>
</feature>
<dbReference type="InterPro" id="IPR010982">
    <property type="entry name" value="Lambda_DNA-bd_dom_sf"/>
</dbReference>
<organism evidence="2 3">
    <name type="scientific">Embleya scabrispora</name>
    <dbReference type="NCBI Taxonomy" id="159449"/>
    <lineage>
        <taxon>Bacteria</taxon>
        <taxon>Bacillati</taxon>
        <taxon>Actinomycetota</taxon>
        <taxon>Actinomycetes</taxon>
        <taxon>Kitasatosporales</taxon>
        <taxon>Streptomycetaceae</taxon>
        <taxon>Embleya</taxon>
    </lineage>
</organism>
<dbReference type="CDD" id="cd00093">
    <property type="entry name" value="HTH_XRE"/>
    <property type="match status" value="1"/>
</dbReference>
<dbReference type="Pfam" id="PF19054">
    <property type="entry name" value="DUF5753"/>
    <property type="match status" value="1"/>
</dbReference>
<dbReference type="SMART" id="SM00530">
    <property type="entry name" value="HTH_XRE"/>
    <property type="match status" value="1"/>
</dbReference>
<protein>
    <recommendedName>
        <fullName evidence="1">HTH cro/C1-type domain-containing protein</fullName>
    </recommendedName>
</protein>
<dbReference type="SUPFAM" id="SSF47413">
    <property type="entry name" value="lambda repressor-like DNA-binding domains"/>
    <property type="match status" value="1"/>
</dbReference>
<dbReference type="STRING" id="159449.B4N89_17565"/>
<keyword evidence="3" id="KW-1185">Reference proteome</keyword>
<dbReference type="PROSITE" id="PS50943">
    <property type="entry name" value="HTH_CROC1"/>
    <property type="match status" value="1"/>
</dbReference>
<dbReference type="Proteomes" id="UP000190037">
    <property type="component" value="Unassembled WGS sequence"/>
</dbReference>
<accession>A0A1T3P066</accession>
<dbReference type="AlphaFoldDB" id="A0A1T3P066"/>
<proteinExistence type="predicted"/>
<dbReference type="InterPro" id="IPR001387">
    <property type="entry name" value="Cro/C1-type_HTH"/>
</dbReference>